<proteinExistence type="inferred from homology"/>
<comment type="function">
    <text evidence="11">Channel that opens in response to stretch forces in the membrane lipid bilayer. May participate in the regulation of osmotic pressure changes within the cell.</text>
</comment>
<dbReference type="PANTHER" id="PTHR30266">
    <property type="entry name" value="MECHANOSENSITIVE CHANNEL MSCL"/>
    <property type="match status" value="1"/>
</dbReference>
<evidence type="ECO:0000256" key="10">
    <source>
        <dbReference type="ARBA" id="ARBA00023303"/>
    </source>
</evidence>
<dbReference type="Proteomes" id="UP000724657">
    <property type="component" value="Unassembled WGS sequence"/>
</dbReference>
<dbReference type="AlphaFoldDB" id="A0A9E2KZ48"/>
<comment type="caution">
    <text evidence="12">The sequence shown here is derived from an EMBL/GenBank/DDBJ whole genome shotgun (WGS) entry which is preliminary data.</text>
</comment>
<feature type="transmembrane region" description="Helical" evidence="11">
    <location>
        <begin position="78"/>
        <end position="96"/>
    </location>
</feature>
<gene>
    <name evidence="11 12" type="primary">mscL</name>
    <name evidence="12" type="ORF">IAA47_05110</name>
</gene>
<keyword evidence="10 11" id="KW-0407">Ion channel</keyword>
<evidence type="ECO:0000313" key="13">
    <source>
        <dbReference type="Proteomes" id="UP000724657"/>
    </source>
</evidence>
<evidence type="ECO:0000256" key="9">
    <source>
        <dbReference type="ARBA" id="ARBA00023136"/>
    </source>
</evidence>
<dbReference type="Pfam" id="PF01741">
    <property type="entry name" value="MscL"/>
    <property type="match status" value="1"/>
</dbReference>
<reference evidence="12" key="1">
    <citation type="journal article" date="2021" name="PeerJ">
        <title>Extensive microbial diversity within the chicken gut microbiome revealed by metagenomics and culture.</title>
        <authorList>
            <person name="Gilroy R."/>
            <person name="Ravi A."/>
            <person name="Getino M."/>
            <person name="Pursley I."/>
            <person name="Horton D.L."/>
            <person name="Alikhan N.F."/>
            <person name="Baker D."/>
            <person name="Gharbi K."/>
            <person name="Hall N."/>
            <person name="Watson M."/>
            <person name="Adriaenssens E.M."/>
            <person name="Foster-Nyarko E."/>
            <person name="Jarju S."/>
            <person name="Secka A."/>
            <person name="Antonio M."/>
            <person name="Oren A."/>
            <person name="Chaudhuri R.R."/>
            <person name="La Ragione R."/>
            <person name="Hildebrand F."/>
            <person name="Pallen M.J."/>
        </authorList>
    </citation>
    <scope>NUCLEOTIDE SEQUENCE</scope>
    <source>
        <strain evidence="12">A6-441</strain>
    </source>
</reference>
<evidence type="ECO:0000256" key="5">
    <source>
        <dbReference type="ARBA" id="ARBA00022475"/>
    </source>
</evidence>
<evidence type="ECO:0000256" key="8">
    <source>
        <dbReference type="ARBA" id="ARBA00023065"/>
    </source>
</evidence>
<dbReference type="EMBL" id="JAHLFN010000048">
    <property type="protein sequence ID" value="MBU3842346.1"/>
    <property type="molecule type" value="Genomic_DNA"/>
</dbReference>
<keyword evidence="8 11" id="KW-0406">Ion transport</keyword>
<protein>
    <recommendedName>
        <fullName evidence="11">Large-conductance mechanosensitive channel</fullName>
    </recommendedName>
</protein>
<comment type="similarity">
    <text evidence="2 11">Belongs to the MscL family.</text>
</comment>
<comment type="subunit">
    <text evidence="3 11">Homopentamer.</text>
</comment>
<feature type="transmembrane region" description="Helical" evidence="11">
    <location>
        <begin position="12"/>
        <end position="33"/>
    </location>
</feature>
<keyword evidence="4 11" id="KW-0813">Transport</keyword>
<dbReference type="HAMAP" id="MF_00115">
    <property type="entry name" value="MscL"/>
    <property type="match status" value="1"/>
</dbReference>
<comment type="subcellular location">
    <subcellularLocation>
        <location evidence="1 11">Cell membrane</location>
        <topology evidence="1 11">Multi-pass membrane protein</topology>
    </subcellularLocation>
</comment>
<keyword evidence="7 11" id="KW-1133">Transmembrane helix</keyword>
<dbReference type="GO" id="GO:0005886">
    <property type="term" value="C:plasma membrane"/>
    <property type="evidence" value="ECO:0007669"/>
    <property type="project" value="UniProtKB-SubCell"/>
</dbReference>
<keyword evidence="5 11" id="KW-1003">Cell membrane</keyword>
<dbReference type="NCBIfam" id="NF001843">
    <property type="entry name" value="PRK00567.1-4"/>
    <property type="match status" value="1"/>
</dbReference>
<dbReference type="GO" id="GO:0008381">
    <property type="term" value="F:mechanosensitive monoatomic ion channel activity"/>
    <property type="evidence" value="ECO:0007669"/>
    <property type="project" value="UniProtKB-UniRule"/>
</dbReference>
<dbReference type="Gene3D" id="1.10.1200.120">
    <property type="entry name" value="Large-conductance mechanosensitive channel, MscL, domain 1"/>
    <property type="match status" value="1"/>
</dbReference>
<dbReference type="FunFam" id="1.10.1200.120:FF:000001">
    <property type="entry name" value="Large-conductance mechanosensitive channel"/>
    <property type="match status" value="1"/>
</dbReference>
<keyword evidence="6 11" id="KW-0812">Transmembrane</keyword>
<evidence type="ECO:0000256" key="7">
    <source>
        <dbReference type="ARBA" id="ARBA00022989"/>
    </source>
</evidence>
<dbReference type="NCBIfam" id="TIGR00220">
    <property type="entry name" value="mscL"/>
    <property type="match status" value="1"/>
</dbReference>
<dbReference type="SUPFAM" id="SSF81330">
    <property type="entry name" value="Gated mechanosensitive channel"/>
    <property type="match status" value="1"/>
</dbReference>
<sequence>MKFIEEFKKFALRGNVLDMAVGVIVGGAFSKIVSSMVNDIIMPIIGIFTGKINISTLSLKLPSSIAGGDSVVVKYGQFLQNVLDFAIICLCVFFMIKVVNKLVKKQEDAKPAPKPSNEELLLTEIRDILKSQNSK</sequence>
<dbReference type="PROSITE" id="PS01327">
    <property type="entry name" value="MSCL"/>
    <property type="match status" value="1"/>
</dbReference>
<evidence type="ECO:0000256" key="11">
    <source>
        <dbReference type="HAMAP-Rule" id="MF_00115"/>
    </source>
</evidence>
<evidence type="ECO:0000313" key="12">
    <source>
        <dbReference type="EMBL" id="MBU3842346.1"/>
    </source>
</evidence>
<evidence type="ECO:0000256" key="1">
    <source>
        <dbReference type="ARBA" id="ARBA00004651"/>
    </source>
</evidence>
<evidence type="ECO:0000256" key="6">
    <source>
        <dbReference type="ARBA" id="ARBA00022692"/>
    </source>
</evidence>
<evidence type="ECO:0000256" key="2">
    <source>
        <dbReference type="ARBA" id="ARBA00007254"/>
    </source>
</evidence>
<dbReference type="PRINTS" id="PR01264">
    <property type="entry name" value="MECHCHANNEL"/>
</dbReference>
<evidence type="ECO:0000256" key="3">
    <source>
        <dbReference type="ARBA" id="ARBA00011255"/>
    </source>
</evidence>
<accession>A0A9E2KZ48</accession>
<evidence type="ECO:0000256" key="4">
    <source>
        <dbReference type="ARBA" id="ARBA00022448"/>
    </source>
</evidence>
<organism evidence="12 13">
    <name type="scientific">Candidatus Fusobacterium pullicola</name>
    <dbReference type="NCBI Taxonomy" id="2838601"/>
    <lineage>
        <taxon>Bacteria</taxon>
        <taxon>Fusobacteriati</taxon>
        <taxon>Fusobacteriota</taxon>
        <taxon>Fusobacteriia</taxon>
        <taxon>Fusobacteriales</taxon>
        <taxon>Fusobacteriaceae</taxon>
        <taxon>Fusobacterium</taxon>
    </lineage>
</organism>
<dbReference type="InterPro" id="IPR001185">
    <property type="entry name" value="MS_channel"/>
</dbReference>
<reference evidence="12" key="2">
    <citation type="submission" date="2021-04" db="EMBL/GenBank/DDBJ databases">
        <authorList>
            <person name="Gilroy R."/>
        </authorList>
    </citation>
    <scope>NUCLEOTIDE SEQUENCE</scope>
    <source>
        <strain evidence="12">A6-441</strain>
    </source>
</reference>
<dbReference type="InterPro" id="IPR037673">
    <property type="entry name" value="MSC/AndL"/>
</dbReference>
<dbReference type="PANTHER" id="PTHR30266:SF2">
    <property type="entry name" value="LARGE-CONDUCTANCE MECHANOSENSITIVE CHANNEL"/>
    <property type="match status" value="1"/>
</dbReference>
<keyword evidence="9 11" id="KW-0472">Membrane</keyword>
<name>A0A9E2KZ48_9FUSO</name>
<dbReference type="InterPro" id="IPR036019">
    <property type="entry name" value="MscL_channel"/>
</dbReference>
<dbReference type="InterPro" id="IPR019823">
    <property type="entry name" value="Mechanosensitive_channel_CS"/>
</dbReference>